<dbReference type="Proteomes" id="UP000306441">
    <property type="component" value="Unassembled WGS sequence"/>
</dbReference>
<dbReference type="Pfam" id="PF14552">
    <property type="entry name" value="Tautomerase_2"/>
    <property type="match status" value="1"/>
</dbReference>
<proteinExistence type="predicted"/>
<sequence length="128" mass="13959">MPMVRISLPAGKDAGFAKGVSDAVQDAMVATIDVPAADRFHVIADYPAGRLVIDPTYLGIERGAGALIIEITMRGGRTVEKKKALYRAIADNLHARFGVRRQDVMIVLTENELIDWSFGNGEAQYVKD</sequence>
<keyword evidence="2" id="KW-1185">Reference proteome</keyword>
<evidence type="ECO:0000313" key="2">
    <source>
        <dbReference type="Proteomes" id="UP000306441"/>
    </source>
</evidence>
<dbReference type="Gene3D" id="3.30.429.10">
    <property type="entry name" value="Macrophage Migration Inhibitory Factor"/>
    <property type="match status" value="1"/>
</dbReference>
<dbReference type="InterPro" id="IPR014347">
    <property type="entry name" value="Tautomerase/MIF_sf"/>
</dbReference>
<accession>A0ABY2QB22</accession>
<dbReference type="PANTHER" id="PTHR38460:SF1">
    <property type="entry name" value="TAUTOMERASE YOLI-RELATED"/>
    <property type="match status" value="1"/>
</dbReference>
<organism evidence="1 2">
    <name type="scientific">Ollibium composti</name>
    <dbReference type="NCBI Taxonomy" id="2675109"/>
    <lineage>
        <taxon>Bacteria</taxon>
        <taxon>Pseudomonadati</taxon>
        <taxon>Pseudomonadota</taxon>
        <taxon>Alphaproteobacteria</taxon>
        <taxon>Hyphomicrobiales</taxon>
        <taxon>Phyllobacteriaceae</taxon>
        <taxon>Ollibium</taxon>
    </lineage>
</organism>
<name>A0ABY2QB22_9HYPH</name>
<dbReference type="EMBL" id="SSNY01000002">
    <property type="protein sequence ID" value="THF58878.1"/>
    <property type="molecule type" value="Genomic_DNA"/>
</dbReference>
<protein>
    <submittedName>
        <fullName evidence="1">Tautomerase family protein</fullName>
    </submittedName>
</protein>
<dbReference type="InterPro" id="IPR037479">
    <property type="entry name" value="Tauto_MSAD"/>
</dbReference>
<reference evidence="1 2" key="1">
    <citation type="submission" date="2019-04" db="EMBL/GenBank/DDBJ databases">
        <title>Mesorhizobium composti sp. nov., isolated from compost.</title>
        <authorList>
            <person name="Lin S.-Y."/>
            <person name="Hameed A."/>
            <person name="Hsieh Y.-T."/>
            <person name="Young C.-C."/>
        </authorList>
    </citation>
    <scope>NUCLEOTIDE SEQUENCE [LARGE SCALE GENOMIC DNA]</scope>
    <source>
        <strain evidence="1 2">CC-YTH430</strain>
    </source>
</reference>
<evidence type="ECO:0000313" key="1">
    <source>
        <dbReference type="EMBL" id="THF58878.1"/>
    </source>
</evidence>
<gene>
    <name evidence="1" type="ORF">E6C48_04290</name>
</gene>
<dbReference type="SUPFAM" id="SSF55331">
    <property type="entry name" value="Tautomerase/MIF"/>
    <property type="match status" value="1"/>
</dbReference>
<dbReference type="PANTHER" id="PTHR38460">
    <property type="entry name" value="TAUTOMERASE YOLI-RELATED"/>
    <property type="match status" value="1"/>
</dbReference>
<dbReference type="RefSeq" id="WP_136354389.1">
    <property type="nucleotide sequence ID" value="NZ_SSNY01000002.1"/>
</dbReference>
<comment type="caution">
    <text evidence="1">The sequence shown here is derived from an EMBL/GenBank/DDBJ whole genome shotgun (WGS) entry which is preliminary data.</text>
</comment>